<proteinExistence type="predicted"/>
<evidence type="ECO:0000313" key="2">
    <source>
        <dbReference type="Proteomes" id="UP000033996"/>
    </source>
</evidence>
<protein>
    <submittedName>
        <fullName evidence="1">Uncharacterized protein</fullName>
    </submittedName>
</protein>
<sequence length="57" mass="6859">MNVAKLMTWIVWGDTKGWIDPEYRNLNRSENDLLIEQGMRDQQNREVNKLRELLAKK</sequence>
<evidence type="ECO:0000313" key="1">
    <source>
        <dbReference type="EMBL" id="KKR09556.1"/>
    </source>
</evidence>
<organism evidence="1 2">
    <name type="scientific">Candidatus Yanofskybacteria bacterium GW2011_GWD1_39_16</name>
    <dbReference type="NCBI Taxonomy" id="1619030"/>
    <lineage>
        <taxon>Bacteria</taxon>
        <taxon>Candidatus Yanofskyibacteriota</taxon>
    </lineage>
</organism>
<dbReference type="Proteomes" id="UP000033996">
    <property type="component" value="Unassembled WGS sequence"/>
</dbReference>
<comment type="caution">
    <text evidence="1">The sequence shown here is derived from an EMBL/GenBank/DDBJ whole genome shotgun (WGS) entry which is preliminary data.</text>
</comment>
<accession>A0A837HQ11</accession>
<name>A0A837HQ11_9BACT</name>
<gene>
    <name evidence="1" type="ORF">UT35_C0002G0006</name>
</gene>
<dbReference type="EMBL" id="LBWL01000002">
    <property type="protein sequence ID" value="KKR09556.1"/>
    <property type="molecule type" value="Genomic_DNA"/>
</dbReference>
<dbReference type="AlphaFoldDB" id="A0A837HQ11"/>
<reference evidence="1 2" key="1">
    <citation type="journal article" date="2015" name="Nature">
        <title>rRNA introns, odd ribosomes, and small enigmatic genomes across a large radiation of phyla.</title>
        <authorList>
            <person name="Brown C.T."/>
            <person name="Hug L.A."/>
            <person name="Thomas B.C."/>
            <person name="Sharon I."/>
            <person name="Castelle C.J."/>
            <person name="Singh A."/>
            <person name="Wilkins M.J."/>
            <person name="Williams K.H."/>
            <person name="Banfield J.F."/>
        </authorList>
    </citation>
    <scope>NUCLEOTIDE SEQUENCE [LARGE SCALE GENOMIC DNA]</scope>
</reference>